<accession>A0AAW2XZL5</accession>
<reference evidence="1" key="2">
    <citation type="journal article" date="2024" name="Plant">
        <title>Genomic evolution and insights into agronomic trait innovations of Sesamum species.</title>
        <authorList>
            <person name="Miao H."/>
            <person name="Wang L."/>
            <person name="Qu L."/>
            <person name="Liu H."/>
            <person name="Sun Y."/>
            <person name="Le M."/>
            <person name="Wang Q."/>
            <person name="Wei S."/>
            <person name="Zheng Y."/>
            <person name="Lin W."/>
            <person name="Duan Y."/>
            <person name="Cao H."/>
            <person name="Xiong S."/>
            <person name="Wang X."/>
            <person name="Wei L."/>
            <person name="Li C."/>
            <person name="Ma Q."/>
            <person name="Ju M."/>
            <person name="Zhao R."/>
            <person name="Li G."/>
            <person name="Mu C."/>
            <person name="Tian Q."/>
            <person name="Mei H."/>
            <person name="Zhang T."/>
            <person name="Gao T."/>
            <person name="Zhang H."/>
        </authorList>
    </citation>
    <scope>NUCLEOTIDE SEQUENCE</scope>
    <source>
        <strain evidence="1">KEN1</strain>
    </source>
</reference>
<sequence>MGYCIFLGPTFISWKTKKQNTISRSTAEAEYRAMGSTACELSWIYSLLQGLQVSVPKPIPFLYDNRATLHIVSNPVFHEWTKHLEIDCYLVQDHYKAGFLTPSRVSSKD</sequence>
<evidence type="ECO:0000313" key="1">
    <source>
        <dbReference type="EMBL" id="KAL0458462.1"/>
    </source>
</evidence>
<comment type="caution">
    <text evidence="1">The sequence shown here is derived from an EMBL/GenBank/DDBJ whole genome shotgun (WGS) entry which is preliminary data.</text>
</comment>
<proteinExistence type="predicted"/>
<dbReference type="PANTHER" id="PTHR11439:SF470">
    <property type="entry name" value="CYSTEINE-RICH RLK (RECEPTOR-LIKE PROTEIN KINASE) 8"/>
    <property type="match status" value="1"/>
</dbReference>
<dbReference type="PANTHER" id="PTHR11439">
    <property type="entry name" value="GAG-POL-RELATED RETROTRANSPOSON"/>
    <property type="match status" value="1"/>
</dbReference>
<organism evidence="1">
    <name type="scientific">Sesamum latifolium</name>
    <dbReference type="NCBI Taxonomy" id="2727402"/>
    <lineage>
        <taxon>Eukaryota</taxon>
        <taxon>Viridiplantae</taxon>
        <taxon>Streptophyta</taxon>
        <taxon>Embryophyta</taxon>
        <taxon>Tracheophyta</taxon>
        <taxon>Spermatophyta</taxon>
        <taxon>Magnoliopsida</taxon>
        <taxon>eudicotyledons</taxon>
        <taxon>Gunneridae</taxon>
        <taxon>Pentapetalae</taxon>
        <taxon>asterids</taxon>
        <taxon>lamiids</taxon>
        <taxon>Lamiales</taxon>
        <taxon>Pedaliaceae</taxon>
        <taxon>Sesamum</taxon>
    </lineage>
</organism>
<protein>
    <submittedName>
        <fullName evidence="1">Retrovirus-related Pol polyprotein from transposon RE1</fullName>
    </submittedName>
</protein>
<gene>
    <name evidence="1" type="ORF">Slati_0473400</name>
</gene>
<dbReference type="EMBL" id="JACGWN010000002">
    <property type="protein sequence ID" value="KAL0458462.1"/>
    <property type="molecule type" value="Genomic_DNA"/>
</dbReference>
<name>A0AAW2XZL5_9LAMI</name>
<dbReference type="AlphaFoldDB" id="A0AAW2XZL5"/>
<reference evidence="1" key="1">
    <citation type="submission" date="2020-06" db="EMBL/GenBank/DDBJ databases">
        <authorList>
            <person name="Li T."/>
            <person name="Hu X."/>
            <person name="Zhang T."/>
            <person name="Song X."/>
            <person name="Zhang H."/>
            <person name="Dai N."/>
            <person name="Sheng W."/>
            <person name="Hou X."/>
            <person name="Wei L."/>
        </authorList>
    </citation>
    <scope>NUCLEOTIDE SEQUENCE</scope>
    <source>
        <strain evidence="1">KEN1</strain>
        <tissue evidence="1">Leaf</tissue>
    </source>
</reference>
<dbReference type="CDD" id="cd09272">
    <property type="entry name" value="RNase_HI_RT_Ty1"/>
    <property type="match status" value="1"/>
</dbReference>